<feature type="domain" description="NADP-dependent oxidoreductase" evidence="5">
    <location>
        <begin position="18"/>
        <end position="304"/>
    </location>
</feature>
<accession>A0AAD2HLW3</accession>
<dbReference type="GO" id="GO:0016616">
    <property type="term" value="F:oxidoreductase activity, acting on the CH-OH group of donors, NAD or NADP as acceptor"/>
    <property type="evidence" value="ECO:0007669"/>
    <property type="project" value="UniProtKB-ARBA"/>
</dbReference>
<dbReference type="PANTHER" id="PTHR11732">
    <property type="entry name" value="ALDO/KETO REDUCTASE"/>
    <property type="match status" value="1"/>
</dbReference>
<dbReference type="Pfam" id="PF00248">
    <property type="entry name" value="Aldo_ket_red"/>
    <property type="match status" value="1"/>
</dbReference>
<dbReference type="InterPro" id="IPR023210">
    <property type="entry name" value="NADP_OxRdtase_dom"/>
</dbReference>
<protein>
    <recommendedName>
        <fullName evidence="5">NADP-dependent oxidoreductase domain-containing protein</fullName>
    </recommendedName>
</protein>
<gene>
    <name evidence="6" type="ORF">MYCIT1_LOCUS26068</name>
</gene>
<evidence type="ECO:0000313" key="6">
    <source>
        <dbReference type="EMBL" id="CAK5277205.1"/>
    </source>
</evidence>
<dbReference type="Proteomes" id="UP001295794">
    <property type="component" value="Unassembled WGS sequence"/>
</dbReference>
<evidence type="ECO:0000313" key="7">
    <source>
        <dbReference type="Proteomes" id="UP001295794"/>
    </source>
</evidence>
<reference evidence="6" key="1">
    <citation type="submission" date="2023-11" db="EMBL/GenBank/DDBJ databases">
        <authorList>
            <person name="De Vega J J."/>
            <person name="De Vega J J."/>
        </authorList>
    </citation>
    <scope>NUCLEOTIDE SEQUENCE</scope>
</reference>
<dbReference type="InterPro" id="IPR036812">
    <property type="entry name" value="NAD(P)_OxRdtase_dom_sf"/>
</dbReference>
<evidence type="ECO:0000256" key="4">
    <source>
        <dbReference type="PIRSR" id="PIRSR000097-3"/>
    </source>
</evidence>
<dbReference type="AlphaFoldDB" id="A0AAD2HLW3"/>
<dbReference type="FunFam" id="3.20.20.100:FF:000002">
    <property type="entry name" value="2,5-diketo-D-gluconic acid reductase A"/>
    <property type="match status" value="1"/>
</dbReference>
<feature type="site" description="Lowers pKa of active site Tyr" evidence="4">
    <location>
        <position position="97"/>
    </location>
</feature>
<feature type="binding site" evidence="3">
    <location>
        <position position="130"/>
    </location>
    <ligand>
        <name>substrate</name>
    </ligand>
</feature>
<evidence type="ECO:0000256" key="1">
    <source>
        <dbReference type="ARBA" id="ARBA00023002"/>
    </source>
</evidence>
<sequence length="341" mass="36981">MSFGKSVSLSTGAPIPQIGFGTWQAGPGQVGNSVSSTNTSIVKPSSRFDDQVEIAVKNGYKHLDLAMVYANQPEIGEAFKKLFPAVAKREDIFITSKCWNTSHRPDLVEKELDETLKQLGLDYLDLYLIHWPVAFQPGANLFPLDPAGQGEVALDLETSLVDTWKAMLALPKSKVRNVGVSNFTIAHLEGIIKATGVVPAANQIEAHPLLPQDELAAYCASKNIHITAYSSLGNNSVGDPLLTENPVIVEVANSIGASPAQVLLAWGIKRGYSVIPKSVTESRIVANFNQVALSDADYAKVNALGQSPRRYNIPARYTPKWDIDVFGEECEKATAHKVKIE</sequence>
<name>A0AAD2HLW3_9AGAR</name>
<feature type="active site" description="Proton donor" evidence="2">
    <location>
        <position position="69"/>
    </location>
</feature>
<evidence type="ECO:0000256" key="2">
    <source>
        <dbReference type="PIRSR" id="PIRSR000097-1"/>
    </source>
</evidence>
<keyword evidence="1" id="KW-0560">Oxidoreductase</keyword>
<evidence type="ECO:0000256" key="3">
    <source>
        <dbReference type="PIRSR" id="PIRSR000097-2"/>
    </source>
</evidence>
<comment type="caution">
    <text evidence="6">The sequence shown here is derived from an EMBL/GenBank/DDBJ whole genome shotgun (WGS) entry which is preliminary data.</text>
</comment>
<dbReference type="InterPro" id="IPR020471">
    <property type="entry name" value="AKR"/>
</dbReference>
<proteinExistence type="predicted"/>
<dbReference type="EMBL" id="CAVNYO010000419">
    <property type="protein sequence ID" value="CAK5277205.1"/>
    <property type="molecule type" value="Genomic_DNA"/>
</dbReference>
<dbReference type="SUPFAM" id="SSF51430">
    <property type="entry name" value="NAD(P)-linked oxidoreductase"/>
    <property type="match status" value="1"/>
</dbReference>
<dbReference type="PRINTS" id="PR00069">
    <property type="entry name" value="ALDKETRDTASE"/>
</dbReference>
<evidence type="ECO:0000259" key="5">
    <source>
        <dbReference type="Pfam" id="PF00248"/>
    </source>
</evidence>
<dbReference type="Gene3D" id="3.20.20.100">
    <property type="entry name" value="NADP-dependent oxidoreductase domain"/>
    <property type="match status" value="1"/>
</dbReference>
<keyword evidence="7" id="KW-1185">Reference proteome</keyword>
<dbReference type="PIRSF" id="PIRSF000097">
    <property type="entry name" value="AKR"/>
    <property type="match status" value="1"/>
</dbReference>
<organism evidence="6 7">
    <name type="scientific">Mycena citricolor</name>
    <dbReference type="NCBI Taxonomy" id="2018698"/>
    <lineage>
        <taxon>Eukaryota</taxon>
        <taxon>Fungi</taxon>
        <taxon>Dikarya</taxon>
        <taxon>Basidiomycota</taxon>
        <taxon>Agaricomycotina</taxon>
        <taxon>Agaricomycetes</taxon>
        <taxon>Agaricomycetidae</taxon>
        <taxon>Agaricales</taxon>
        <taxon>Marasmiineae</taxon>
        <taxon>Mycenaceae</taxon>
        <taxon>Mycena</taxon>
    </lineage>
</organism>